<organism evidence="1 2">
    <name type="scientific">Corallincola luteus</name>
    <dbReference type="NCBI Taxonomy" id="1775177"/>
    <lineage>
        <taxon>Bacteria</taxon>
        <taxon>Pseudomonadati</taxon>
        <taxon>Pseudomonadota</taxon>
        <taxon>Gammaproteobacteria</taxon>
        <taxon>Alteromonadales</taxon>
        <taxon>Psychromonadaceae</taxon>
        <taxon>Corallincola</taxon>
    </lineage>
</organism>
<dbReference type="InterPro" id="IPR011989">
    <property type="entry name" value="ARM-like"/>
</dbReference>
<accession>A0ABY2AKP7</accession>
<proteinExistence type="predicted"/>
<evidence type="ECO:0008006" key="3">
    <source>
        <dbReference type="Google" id="ProtNLM"/>
    </source>
</evidence>
<reference evidence="1 2" key="1">
    <citation type="submission" date="2019-02" db="EMBL/GenBank/DDBJ databases">
        <title>Corallincola luteus sp. nov., a marine bacterium isolated from surface sediment of Bohai Sea in China.</title>
        <authorList>
            <person name="Ren Q."/>
        </authorList>
    </citation>
    <scope>NUCLEOTIDE SEQUENCE [LARGE SCALE GENOMIC DNA]</scope>
    <source>
        <strain evidence="1 2">DASS28</strain>
    </source>
</reference>
<dbReference type="EMBL" id="SJXE01000004">
    <property type="protein sequence ID" value="TCI03382.1"/>
    <property type="molecule type" value="Genomic_DNA"/>
</dbReference>
<name>A0ABY2AKP7_9GAMM</name>
<dbReference type="Gene3D" id="1.25.10.10">
    <property type="entry name" value="Leucine-rich Repeat Variant"/>
    <property type="match status" value="1"/>
</dbReference>
<keyword evidence="2" id="KW-1185">Reference proteome</keyword>
<gene>
    <name evidence="1" type="ORF">EZV61_10955</name>
</gene>
<dbReference type="SUPFAM" id="SSF48371">
    <property type="entry name" value="ARM repeat"/>
    <property type="match status" value="1"/>
</dbReference>
<dbReference type="RefSeq" id="WP_131415588.1">
    <property type="nucleotide sequence ID" value="NZ_SJXE01000004.1"/>
</dbReference>
<evidence type="ECO:0000313" key="1">
    <source>
        <dbReference type="EMBL" id="TCI03382.1"/>
    </source>
</evidence>
<protein>
    <recommendedName>
        <fullName evidence="3">HEAT repeat domain-containing protein</fullName>
    </recommendedName>
</protein>
<evidence type="ECO:0000313" key="2">
    <source>
        <dbReference type="Proteomes" id="UP000292554"/>
    </source>
</evidence>
<comment type="caution">
    <text evidence="1">The sequence shown here is derived from an EMBL/GenBank/DDBJ whole genome shotgun (WGS) entry which is preliminary data.</text>
</comment>
<sequence length="247" mass="27283">MNLSYRDIFLVLFGAGFTAFVNSVSSNQDASQAIPVSQMAAVDAVIVEEAEPKLATSKLTIEIPSSKAGEKTFLEAFDSESKLTNAERWHMVATYFSEEEGANKPNFDLSQPALAATYLNQLITDSGISFDSKLAIADALQKLQDAPNQPGVVAYFHDQLDEIDEPAQQVRTLKVMHEATEEYMLDEVVLLLDSDASEVRLAALEVLVHAPHSDALEQRLNRLYESDQSDEVSKRALTALTKFREQP</sequence>
<dbReference type="Proteomes" id="UP000292554">
    <property type="component" value="Unassembled WGS sequence"/>
</dbReference>
<dbReference type="InterPro" id="IPR016024">
    <property type="entry name" value="ARM-type_fold"/>
</dbReference>